<gene>
    <name evidence="3" type="ORF">ENV35_07540</name>
</gene>
<feature type="domain" description="Glycosyl transferase family 1" evidence="1">
    <location>
        <begin position="198"/>
        <end position="373"/>
    </location>
</feature>
<dbReference type="InterPro" id="IPR001296">
    <property type="entry name" value="Glyco_trans_1"/>
</dbReference>
<dbReference type="InterPro" id="IPR028098">
    <property type="entry name" value="Glyco_trans_4-like_N"/>
</dbReference>
<keyword evidence="3" id="KW-0808">Transferase</keyword>
<dbReference type="PANTHER" id="PTHR45947">
    <property type="entry name" value="SULFOQUINOVOSYL TRANSFERASE SQD2"/>
    <property type="match status" value="1"/>
</dbReference>
<dbReference type="GO" id="GO:0016757">
    <property type="term" value="F:glycosyltransferase activity"/>
    <property type="evidence" value="ECO:0007669"/>
    <property type="project" value="InterPro"/>
</dbReference>
<organism evidence="3">
    <name type="scientific">Dictyoglomus turgidum</name>
    <dbReference type="NCBI Taxonomy" id="513050"/>
    <lineage>
        <taxon>Bacteria</taxon>
        <taxon>Pseudomonadati</taxon>
        <taxon>Dictyoglomota</taxon>
        <taxon>Dictyoglomia</taxon>
        <taxon>Dictyoglomales</taxon>
        <taxon>Dictyoglomaceae</taxon>
        <taxon>Dictyoglomus</taxon>
    </lineage>
</organism>
<protein>
    <submittedName>
        <fullName evidence="3">Glycosyltransferase family 4 protein</fullName>
    </submittedName>
</protein>
<dbReference type="Pfam" id="PF13439">
    <property type="entry name" value="Glyco_transf_4"/>
    <property type="match status" value="1"/>
</dbReference>
<dbReference type="SUPFAM" id="SSF53756">
    <property type="entry name" value="UDP-Glycosyltransferase/glycogen phosphorylase"/>
    <property type="match status" value="1"/>
</dbReference>
<proteinExistence type="predicted"/>
<name>A0A7C3WQ57_9BACT</name>
<evidence type="ECO:0000313" key="3">
    <source>
        <dbReference type="EMBL" id="HGB31708.1"/>
    </source>
</evidence>
<feature type="domain" description="Glycosyltransferase subfamily 4-like N-terminal" evidence="2">
    <location>
        <begin position="15"/>
        <end position="190"/>
    </location>
</feature>
<dbReference type="Pfam" id="PF00534">
    <property type="entry name" value="Glycos_transf_1"/>
    <property type="match status" value="1"/>
</dbReference>
<comment type="caution">
    <text evidence="3">The sequence shown here is derived from an EMBL/GenBank/DDBJ whole genome shotgun (WGS) entry which is preliminary data.</text>
</comment>
<reference evidence="3" key="1">
    <citation type="journal article" date="2020" name="mSystems">
        <title>Genome- and Community-Level Interaction Insights into Carbon Utilization and Element Cycling Functions of Hydrothermarchaeota in Hydrothermal Sediment.</title>
        <authorList>
            <person name="Zhou Z."/>
            <person name="Liu Y."/>
            <person name="Xu W."/>
            <person name="Pan J."/>
            <person name="Luo Z.H."/>
            <person name="Li M."/>
        </authorList>
    </citation>
    <scope>NUCLEOTIDE SEQUENCE [LARGE SCALE GENOMIC DNA]</scope>
    <source>
        <strain evidence="3">SpSt-751</strain>
    </source>
</reference>
<evidence type="ECO:0000259" key="1">
    <source>
        <dbReference type="Pfam" id="PF00534"/>
    </source>
</evidence>
<dbReference type="AlphaFoldDB" id="A0A7C3WQ57"/>
<accession>A0A7C3WQ57</accession>
<dbReference type="CDD" id="cd03817">
    <property type="entry name" value="GT4_UGDG-like"/>
    <property type="match status" value="1"/>
</dbReference>
<evidence type="ECO:0000259" key="2">
    <source>
        <dbReference type="Pfam" id="PF13439"/>
    </source>
</evidence>
<dbReference type="Gene3D" id="3.40.50.2000">
    <property type="entry name" value="Glycogen Phosphorylase B"/>
    <property type="match status" value="2"/>
</dbReference>
<sequence length="404" mass="46939">MKIGFFSDTYKPQKNGVATALYFQKKTLEEEGHEVHLFIPYIPKILPEKNVYQLFSITFPFQKEHRIATPFSVKYDLYLNNLKLDVIHTHTPFSLGIFGAYEAKKRKIPLIHTYHTLLTEYAYYIWDHFPEMVKKCMITEKRAKDIAIWISRFYCNLCDTVIAPSTKIKKLLINFGVKKPIEIIPNGLDLRNFHPIDKKVAREKLNLPIDAYILLFVGRLGKEKNIEFLLKVMNKLKNYPKIYLLIVGDNPDKRVKNNLKEEAKKLNIEDRVIFTGYLDYHKVIEAYYSSDIFVFSSLTETQGLVVLEALTAGLPVIALEDEAIADFVKDEINGFLIPFKTSNIEESIILFSNKVIELLENHNLYKKLSENAINSAQNFSVQKINKRLLDLYNNLVKEYNIKNA</sequence>
<dbReference type="InterPro" id="IPR050194">
    <property type="entry name" value="Glycosyltransferase_grp1"/>
</dbReference>
<dbReference type="EMBL" id="DTGA01000199">
    <property type="protein sequence ID" value="HGB31708.1"/>
    <property type="molecule type" value="Genomic_DNA"/>
</dbReference>
<dbReference type="PANTHER" id="PTHR45947:SF3">
    <property type="entry name" value="SULFOQUINOVOSYL TRANSFERASE SQD2"/>
    <property type="match status" value="1"/>
</dbReference>